<evidence type="ECO:0000256" key="4">
    <source>
        <dbReference type="ARBA" id="ARBA00022679"/>
    </source>
</evidence>
<protein>
    <recommendedName>
        <fullName evidence="11">UDP-D-xylose:beta-D-glucoside alpha-1,3-D-xylosyltransferase</fullName>
        <ecNumber evidence="11">2.4.2.42</ecNumber>
    </recommendedName>
</protein>
<dbReference type="AlphaFoldDB" id="A0A979FKQ9"/>
<evidence type="ECO:0000256" key="6">
    <source>
        <dbReference type="ARBA" id="ARBA00022968"/>
    </source>
</evidence>
<keyword evidence="7" id="KW-1133">Transmembrane helix</keyword>
<dbReference type="Pfam" id="PF01501">
    <property type="entry name" value="Glyco_transf_8"/>
    <property type="match status" value="1"/>
</dbReference>
<keyword evidence="6" id="KW-0735">Signal-anchor</keyword>
<dbReference type="PANTHER" id="PTHR46012">
    <property type="entry name" value="IP22168P"/>
    <property type="match status" value="1"/>
</dbReference>
<name>A0A979FKQ9_HYAAZ</name>
<dbReference type="Proteomes" id="UP000694843">
    <property type="component" value="Unplaced"/>
</dbReference>
<keyword evidence="5" id="KW-0812">Transmembrane</keyword>
<dbReference type="InterPro" id="IPR029044">
    <property type="entry name" value="Nucleotide-diphossugar_trans"/>
</dbReference>
<evidence type="ECO:0000256" key="9">
    <source>
        <dbReference type="ARBA" id="ARBA00023180"/>
    </source>
</evidence>
<dbReference type="GO" id="GO:0016020">
    <property type="term" value="C:membrane"/>
    <property type="evidence" value="ECO:0007669"/>
    <property type="project" value="UniProtKB-SubCell"/>
</dbReference>
<keyword evidence="13" id="KW-1185">Reference proteome</keyword>
<dbReference type="InterPro" id="IPR002495">
    <property type="entry name" value="Glyco_trans_8"/>
</dbReference>
<evidence type="ECO:0000256" key="7">
    <source>
        <dbReference type="ARBA" id="ARBA00022989"/>
    </source>
</evidence>
<evidence type="ECO:0000313" key="14">
    <source>
        <dbReference type="RefSeq" id="XP_047737579.1"/>
    </source>
</evidence>
<proteinExistence type="inferred from homology"/>
<evidence type="ECO:0000256" key="5">
    <source>
        <dbReference type="ARBA" id="ARBA00022692"/>
    </source>
</evidence>
<evidence type="ECO:0000256" key="2">
    <source>
        <dbReference type="ARBA" id="ARBA00006351"/>
    </source>
</evidence>
<comment type="similarity">
    <text evidence="2">Belongs to the glycosyltransferase 8 family.</text>
</comment>
<dbReference type="KEGG" id="hazt:125178266"/>
<evidence type="ECO:0000313" key="13">
    <source>
        <dbReference type="Proteomes" id="UP000694843"/>
    </source>
</evidence>
<keyword evidence="4" id="KW-0808">Transferase</keyword>
<dbReference type="GeneID" id="125178266"/>
<dbReference type="InterPro" id="IPR051993">
    <property type="entry name" value="Glycosyltransferase_8"/>
</dbReference>
<comment type="catalytic activity">
    <reaction evidence="12">
        <text>3-O-(beta-D-glucosyl)-L-seryl-[EGF-like domain protein] + UDP-alpha-D-xylose = 3-O-[alpha-D-xylosyl-(1-&gt;3)-beta-D-glucosyl]-L-seryl-[EGF-like domain protein] + UDP + H(+)</text>
        <dbReference type="Rhea" id="RHEA:56064"/>
        <dbReference type="Rhea" id="RHEA-COMP:14610"/>
        <dbReference type="Rhea" id="RHEA-COMP:14611"/>
        <dbReference type="ChEBI" id="CHEBI:15378"/>
        <dbReference type="ChEBI" id="CHEBI:57632"/>
        <dbReference type="ChEBI" id="CHEBI:58223"/>
        <dbReference type="ChEBI" id="CHEBI:140575"/>
        <dbReference type="ChEBI" id="CHEBI:140576"/>
        <dbReference type="EC" id="2.4.2.42"/>
    </reaction>
</comment>
<dbReference type="SUPFAM" id="SSF53448">
    <property type="entry name" value="Nucleotide-diphospho-sugar transferases"/>
    <property type="match status" value="1"/>
</dbReference>
<keyword evidence="8" id="KW-0472">Membrane</keyword>
<comment type="subcellular location">
    <subcellularLocation>
        <location evidence="1">Membrane</location>
        <topology evidence="1">Single-pass type II membrane protein</topology>
    </subcellularLocation>
</comment>
<dbReference type="GO" id="GO:0016266">
    <property type="term" value="P:protein O-linked glycosylation via N-acetyl-galactosamine"/>
    <property type="evidence" value="ECO:0007669"/>
    <property type="project" value="TreeGrafter"/>
</dbReference>
<keyword evidence="3" id="KW-0328">Glycosyltransferase</keyword>
<dbReference type="RefSeq" id="XP_047737579.1">
    <property type="nucleotide sequence ID" value="XM_047881623.1"/>
</dbReference>
<evidence type="ECO:0000256" key="12">
    <source>
        <dbReference type="ARBA" id="ARBA00049181"/>
    </source>
</evidence>
<dbReference type="GO" id="GO:0140563">
    <property type="term" value="F:UDP-D-xylose:beta-D-glucoside alpha-1,3-D-xylosyltransferase activity"/>
    <property type="evidence" value="ECO:0007669"/>
    <property type="project" value="UniProtKB-EC"/>
</dbReference>
<comment type="function">
    <text evidence="10">Glycosyltransferase which elongates the O-linked glucose attached to EGF-like repeats in the extracellular domain of Notch proteins by catalyzing the addition of xylose.</text>
</comment>
<organism evidence="13 14">
    <name type="scientific">Hyalella azteca</name>
    <name type="common">Amphipod</name>
    <dbReference type="NCBI Taxonomy" id="294128"/>
    <lineage>
        <taxon>Eukaryota</taxon>
        <taxon>Metazoa</taxon>
        <taxon>Ecdysozoa</taxon>
        <taxon>Arthropoda</taxon>
        <taxon>Crustacea</taxon>
        <taxon>Multicrustacea</taxon>
        <taxon>Malacostraca</taxon>
        <taxon>Eumalacostraca</taxon>
        <taxon>Peracarida</taxon>
        <taxon>Amphipoda</taxon>
        <taxon>Senticaudata</taxon>
        <taxon>Talitrida</taxon>
        <taxon>Talitroidea</taxon>
        <taxon>Hyalellidae</taxon>
        <taxon>Hyalella</taxon>
    </lineage>
</organism>
<dbReference type="PANTHER" id="PTHR46012:SF2">
    <property type="entry name" value="IP22168P"/>
    <property type="match status" value="1"/>
</dbReference>
<evidence type="ECO:0000256" key="8">
    <source>
        <dbReference type="ARBA" id="ARBA00023136"/>
    </source>
</evidence>
<keyword evidence="9" id="KW-0325">Glycoprotein</keyword>
<dbReference type="EC" id="2.4.2.42" evidence="11"/>
<gene>
    <name evidence="14" type="primary">LOC125178266</name>
</gene>
<evidence type="ECO:0000256" key="1">
    <source>
        <dbReference type="ARBA" id="ARBA00004606"/>
    </source>
</evidence>
<evidence type="ECO:0000256" key="10">
    <source>
        <dbReference type="ARBA" id="ARBA00037301"/>
    </source>
</evidence>
<dbReference type="Gene3D" id="3.90.550.10">
    <property type="entry name" value="Spore Coat Polysaccharide Biosynthesis Protein SpsA, Chain A"/>
    <property type="match status" value="1"/>
</dbReference>
<reference evidence="14" key="1">
    <citation type="submission" date="2025-08" db="UniProtKB">
        <authorList>
            <consortium name="RefSeq"/>
        </authorList>
    </citation>
    <scope>IDENTIFICATION</scope>
    <source>
        <tissue evidence="14">Whole organism</tissue>
    </source>
</reference>
<accession>A0A979FKQ9</accession>
<evidence type="ECO:0000256" key="11">
    <source>
        <dbReference type="ARBA" id="ARBA00038854"/>
    </source>
</evidence>
<dbReference type="OrthoDB" id="6238971at2759"/>
<sequence length="400" mass="45983">MTSRTLRCVPAVLWVSCVLVWWYCVGLTTTTPSSRPHHFHLRHQNHLRHPVPFVVTLCTGGSRSVAIAGVTTDERQLRQTIVMLKSAALATRTRLRFILLSNDIDIYKKVCSKITQWPSEYSTRLSLEFRPIYVPSDSSILEMYDKCSTERLYLPRVLPDVDAVVYLDTDMIFLRAPELLAQQFQLFNQTQMFGMASIQGYYSAHTIKVPFVGKGFCGAPLLANLTRWRQKPFEEQTLENIITAFMDRIQSGDQDVLNMMLIEKPHLVQQLGCEWNGYMEQCLELDYRCPRVQNVGFSVLHGFRGRFLTDEYFDYHAFNRITFRAWEEHVLGAPLGALVSDLLASMRKADLERRGDDGAPYLGAQFCRCLMKSLFLFFLDGRSNEKLREGIEVFCSVKLS</sequence>
<evidence type="ECO:0000256" key="3">
    <source>
        <dbReference type="ARBA" id="ARBA00022676"/>
    </source>
</evidence>